<comment type="caution">
    <text evidence="1">The sequence shown here is derived from an EMBL/GenBank/DDBJ whole genome shotgun (WGS) entry which is preliminary data.</text>
</comment>
<name>A0A2P4ZSJ8_9HYPO</name>
<organism evidence="1 2">
    <name type="scientific">Trichoderma gamsii</name>
    <dbReference type="NCBI Taxonomy" id="398673"/>
    <lineage>
        <taxon>Eukaryota</taxon>
        <taxon>Fungi</taxon>
        <taxon>Dikarya</taxon>
        <taxon>Ascomycota</taxon>
        <taxon>Pezizomycotina</taxon>
        <taxon>Sordariomycetes</taxon>
        <taxon>Hypocreomycetidae</taxon>
        <taxon>Hypocreales</taxon>
        <taxon>Hypocreaceae</taxon>
        <taxon>Trichoderma</taxon>
    </lineage>
</organism>
<reference evidence="1 2" key="1">
    <citation type="journal article" date="2016" name="Genome Announc.">
        <title>Draft Whole-Genome Sequence of Trichoderma gamsii T6085, a Promising Biocontrol Agent of Fusarium Head Blight on Wheat.</title>
        <authorList>
            <person name="Baroncelli R."/>
            <person name="Zapparata A."/>
            <person name="Piaggeschi G."/>
            <person name="Sarrocco S."/>
            <person name="Vannacci G."/>
        </authorList>
    </citation>
    <scope>NUCLEOTIDE SEQUENCE [LARGE SCALE GENOMIC DNA]</scope>
    <source>
        <strain evidence="1 2">T6085</strain>
    </source>
</reference>
<dbReference type="GeneID" id="29986141"/>
<keyword evidence="2" id="KW-1185">Reference proteome</keyword>
<sequence length="1859" mass="203233">MSLDGPVYPKLVRHGGKISVSDPRYGLPHARQAKMSVDGPLLSAADTDFGPGNSCLSDYGIDMTIATTQASINSGLLNYLDNTQQPLTTICFLANPETGDPETQVTLESLSENPFDIKPCKGDAYKNNAAISKLRAEGFVVGIQIRAGIPPGALLVDLPNIVTLVKDSEFVKYNLFCQEITVIQNSPPNDHGGQGSWDVWSQGDDTWYISADVNVITSPLDPKLNTTYFNSHTQQQSQLASALTNMPAKVFSLQQLELELDNARLEQDVTFQGVPRKSKAEAALRSTFIEIYWKNVADNGLPVVGVSALSEEEEKSQIQITDVEQQVTTFKVEKGRETKNPTPRQQAATTLDYICAVGGNKLPTPRDLPWCWVGDDELGDKHGVMAIAPHLIIDVIDKALVSDNKNIFGWYPQLDQTASQGKTVSWSYHFGNGGVHSSHVDLGYCKVYLDYLERFYASIEKVKDTTYLVINLSFQCSISSNLPVDPSSTFAVNENFKRHYSVLCDQSGGLQVKPVDRGWRMDHAGETGETAPFWLDDDLFDFPGYDSLKFWAQTFVTPPANFVPQTEPKLEKLGCFVFPGASVFTYKNARFSKGGDLLCDLSYLDPNETEYSTWIRPRTKKTKTPRFSLQGSYSSVLNLSYTTELMENYVAGKMYYPPKNTLGVVSKFEALQDDLGNTLLFSIHQDGSLHVMKEESGVGTGWKDYDISTATIQRQVPGGEVRTFDVGQNPLDGSIGLMMAVRSGDTDHLFISLVNSAAETDWILDPEWDLVDANKPSGPVTIRNAFFAATSGTKQYLVVDADRAGETQAGVRLLERYHIRRADLAWVKHPLPIDVESSEYQSRIGMVSGGTAAAPKKGRVDGLYTMGVNGSATQLVYVPIINPYSKYTGPEVTTLKLPGGPIQCSAIATARWVQDDTDPLFGSTYLFAIAGSALYYWDNKAQKSQSGVGTYLLEDVAFKGTTTLLADSRDGVTTIWGKTSDGSIYYLACQSDKVGQGDCWSTPIPILSGVQQISTYSNRVDGENTVFAVDDEAFYKFTRASNTGIWKKQRIYHVPQPKPHEVTPTRSFKAYTTTLHVTNRVTGAGVKDLQVAICTDSRTPVYINGAYTVLGPDWTWVPVTGDSTVVIVEETPDVNGTTLFVKPDNASAVTTINTMDKGFRKLASLTTVAKLREARVVRDTTAGGTCGEPDLKPFVDQASSEDDLQAVADSLADISQAYDDQHEELPSGEIALRRREHPRFRPNRGIVPGRRWRPARDQFGPIKREDLNWWDDTLDWIEGAAGDVAQWAENTWDTVVDEMKKGVKFLKDTATGLWHLAVKIGDCIFNAVIDSIDAVIKAFKWVYDKVKTAVEDIIKFIELLLRWDDITRTKDVMHNITLRFLEYGIGQISTVQGVINQKSDQIENKVAQWAGLNDWPALDGTAVSKPAANSTGSVPQTSGSTLLSHHYQNNAKNLTFKEDVDDPSGLEVLVQDLMKAIEKEGDVLGRAFNELKQLARDFSSLSIKEALKRLVGILVNGVVGSSMVVVNALLSVLSQAAQFALKILDTKIHIPVISDILNKIGIPDLSILDLFMWITAFGFTAVYKILKGGEAPFKESSRVSATINAEDWATILELFQPSTSGVDLMEADQADNQLRDSTSAAMYSGNGILAVLGSVIKPAEAELPPDSPLSYANTILSSLGSAMKYTGGLLVPRKPLKNSVADQLSSALSLITVAAPLALSGKLLNSGLNIPLFGAPVDKRGAAAIIDAILVLPAVLITGYHFYELSQEAASTDRTEAIMGEVTNIAGFVARVAYAGAINDKDEESKQIFILILGGSNYVIAGLNQASALVAIEASKDAANSVVTYPSKKRLSGFVKEVW</sequence>
<gene>
    <name evidence="1" type="ORF">TGAM01_v203653</name>
</gene>
<dbReference type="STRING" id="398673.A0A2P4ZSJ8"/>
<evidence type="ECO:0000313" key="1">
    <source>
        <dbReference type="EMBL" id="PON27272.1"/>
    </source>
</evidence>
<dbReference type="Proteomes" id="UP000054821">
    <property type="component" value="Unassembled WGS sequence"/>
</dbReference>
<evidence type="ECO:0000313" key="2">
    <source>
        <dbReference type="Proteomes" id="UP000054821"/>
    </source>
</evidence>
<dbReference type="RefSeq" id="XP_018660776.2">
    <property type="nucleotide sequence ID" value="XM_018806058.2"/>
</dbReference>
<protein>
    <submittedName>
        <fullName evidence="1">Uncharacterized protein</fullName>
    </submittedName>
</protein>
<accession>A0A2P4ZSJ8</accession>
<dbReference type="EMBL" id="JPDN02000010">
    <property type="protein sequence ID" value="PON27272.1"/>
    <property type="molecule type" value="Genomic_DNA"/>
</dbReference>
<proteinExistence type="predicted"/>